<dbReference type="PANTHER" id="PTHR11426">
    <property type="entry name" value="HISTONE H3"/>
    <property type="match status" value="1"/>
</dbReference>
<dbReference type="InterPro" id="IPR009072">
    <property type="entry name" value="Histone-fold"/>
</dbReference>
<dbReference type="Proteomes" id="UP000030655">
    <property type="component" value="Unassembled WGS sequence"/>
</dbReference>
<evidence type="ECO:0000256" key="4">
    <source>
        <dbReference type="ARBA" id="ARBA00010343"/>
    </source>
</evidence>
<dbReference type="GO" id="GO:0030527">
    <property type="term" value="F:structural constituent of chromatin"/>
    <property type="evidence" value="ECO:0007669"/>
    <property type="project" value="InterPro"/>
</dbReference>
<dbReference type="OrthoDB" id="842664at2759"/>
<dbReference type="PRINTS" id="PR00622">
    <property type="entry name" value="HISTONEH3"/>
</dbReference>
<evidence type="ECO:0000256" key="12">
    <source>
        <dbReference type="SAM" id="MobiDB-lite"/>
    </source>
</evidence>
<keyword evidence="7" id="KW-0488">Methylation</keyword>
<evidence type="ECO:0000256" key="1">
    <source>
        <dbReference type="ARBA" id="ARBA00002001"/>
    </source>
</evidence>
<gene>
    <name evidence="14" type="ORF">H312_01143</name>
</gene>
<comment type="subunit">
    <text evidence="5">The nucleosome is a histone octamer containing two molecules each of H2A, H2B, H3 and H4 assembled in one H3-H4 heterotetramer and two H2A-H2B heterodimers. The octamer wraps approximately 147 bp of DNA.</text>
</comment>
<keyword evidence="6" id="KW-0158">Chromosome</keyword>
<evidence type="ECO:0000256" key="11">
    <source>
        <dbReference type="ARBA" id="ARBA00023269"/>
    </source>
</evidence>
<evidence type="ECO:0000256" key="2">
    <source>
        <dbReference type="ARBA" id="ARBA00004123"/>
    </source>
</evidence>
<evidence type="ECO:0000259" key="13">
    <source>
        <dbReference type="Pfam" id="PF00125"/>
    </source>
</evidence>
<sequence>MARTKQTAKKTVGGKAPRKQLSTKAARKTTSMGTPMSASSKRPRYKAGMVVLRDIRRYQSSTELLIRKLPIQRLIKSIAQEFMVDIRFQSKAIPCLHEALEHFLTTLLEDANYCALHAKRVTVLPKDLHLVDKIRGRYNYSIYK</sequence>
<dbReference type="PROSITE" id="PS00322">
    <property type="entry name" value="HISTONE_H3_1"/>
    <property type="match status" value="1"/>
</dbReference>
<evidence type="ECO:0000256" key="3">
    <source>
        <dbReference type="ARBA" id="ARBA00004286"/>
    </source>
</evidence>
<feature type="compositionally biased region" description="Polar residues" evidence="12">
    <location>
        <begin position="20"/>
        <end position="40"/>
    </location>
</feature>
<feature type="region of interest" description="Disordered" evidence="12">
    <location>
        <begin position="1"/>
        <end position="42"/>
    </location>
</feature>
<dbReference type="Gene3D" id="1.10.20.10">
    <property type="entry name" value="Histone, subunit A"/>
    <property type="match status" value="1"/>
</dbReference>
<keyword evidence="10" id="KW-0539">Nucleus</keyword>
<dbReference type="FunFam" id="1.10.20.10:FF:000096">
    <property type="entry name" value="Histone H3"/>
    <property type="match status" value="1"/>
</dbReference>
<dbReference type="InterPro" id="IPR000164">
    <property type="entry name" value="Histone_H3/CENP-A"/>
</dbReference>
<evidence type="ECO:0000313" key="14">
    <source>
        <dbReference type="EMBL" id="KCZ81388.1"/>
    </source>
</evidence>
<evidence type="ECO:0000313" key="15">
    <source>
        <dbReference type="Proteomes" id="UP000030655"/>
    </source>
</evidence>
<evidence type="ECO:0000256" key="9">
    <source>
        <dbReference type="ARBA" id="ARBA00023125"/>
    </source>
</evidence>
<keyword evidence="9" id="KW-0238">DNA-binding</keyword>
<dbReference type="InterPro" id="IPR007125">
    <property type="entry name" value="H2A/H2B/H3"/>
</dbReference>
<dbReference type="SMART" id="SM00428">
    <property type="entry name" value="H3"/>
    <property type="match status" value="1"/>
</dbReference>
<keyword evidence="15" id="KW-1185">Reference proteome</keyword>
<dbReference type="GO" id="GO:0000786">
    <property type="term" value="C:nucleosome"/>
    <property type="evidence" value="ECO:0007669"/>
    <property type="project" value="UniProtKB-KW"/>
</dbReference>
<dbReference type="SUPFAM" id="SSF47113">
    <property type="entry name" value="Histone-fold"/>
    <property type="match status" value="1"/>
</dbReference>
<proteinExistence type="inferred from homology"/>
<dbReference type="AlphaFoldDB" id="A0A059F271"/>
<comment type="function">
    <text evidence="1">Core component of nucleosome. Nucleosomes wrap and compact DNA into chromatin, limiting DNA accessibility to the cellular machineries which require DNA as a template. Histones thereby play a central role in transcription regulation, DNA repair, DNA replication and chromosomal stability. DNA accessibility is regulated via a complex set of post-translational modifications of histones, also called histone code, and nucleosome remodeling.</text>
</comment>
<keyword evidence="11" id="KW-0544">Nucleosome core</keyword>
<dbReference type="GO" id="GO:0005634">
    <property type="term" value="C:nucleus"/>
    <property type="evidence" value="ECO:0007669"/>
    <property type="project" value="UniProtKB-SubCell"/>
</dbReference>
<comment type="subcellular location">
    <subcellularLocation>
        <location evidence="3">Chromosome</location>
    </subcellularLocation>
    <subcellularLocation>
        <location evidence="2">Nucleus</location>
    </subcellularLocation>
</comment>
<name>A0A059F271_9MICR</name>
<feature type="domain" description="Core Histone H2A/H2B/H3" evidence="13">
    <location>
        <begin position="50"/>
        <end position="131"/>
    </location>
</feature>
<dbReference type="VEuPathDB" id="MicrosporidiaDB:H312_01143"/>
<dbReference type="HOGENOM" id="CLU_078295_4_0_1"/>
<reference evidence="15" key="1">
    <citation type="submission" date="2013-02" db="EMBL/GenBank/DDBJ databases">
        <authorList>
            <consortium name="The Broad Institute Genome Sequencing Platform"/>
            <person name="Cuomo C."/>
            <person name="Becnel J."/>
            <person name="Sanscrainte N."/>
            <person name="Walker B."/>
            <person name="Young S.K."/>
            <person name="Zeng Q."/>
            <person name="Gargeya S."/>
            <person name="Fitzgerald M."/>
            <person name="Haas B."/>
            <person name="Abouelleil A."/>
            <person name="Alvarado L."/>
            <person name="Arachchi H.M."/>
            <person name="Berlin A.M."/>
            <person name="Chapman S.B."/>
            <person name="Dewar J."/>
            <person name="Goldberg J."/>
            <person name="Griggs A."/>
            <person name="Gujja S."/>
            <person name="Hansen M."/>
            <person name="Howarth C."/>
            <person name="Imamovic A."/>
            <person name="Larimer J."/>
            <person name="McCowan C."/>
            <person name="Murphy C."/>
            <person name="Neiman D."/>
            <person name="Pearson M."/>
            <person name="Priest M."/>
            <person name="Roberts A."/>
            <person name="Saif S."/>
            <person name="Shea T."/>
            <person name="Sisk P."/>
            <person name="Sykes S."/>
            <person name="Wortman J."/>
            <person name="Nusbaum C."/>
            <person name="Birren B."/>
        </authorList>
    </citation>
    <scope>NUCLEOTIDE SEQUENCE [LARGE SCALE GENOMIC DNA]</scope>
    <source>
        <strain evidence="15">PRA339</strain>
    </source>
</reference>
<evidence type="ECO:0000256" key="7">
    <source>
        <dbReference type="ARBA" id="ARBA00022481"/>
    </source>
</evidence>
<evidence type="ECO:0000256" key="10">
    <source>
        <dbReference type="ARBA" id="ARBA00023242"/>
    </source>
</evidence>
<evidence type="ECO:0000256" key="8">
    <source>
        <dbReference type="ARBA" id="ARBA00022990"/>
    </source>
</evidence>
<comment type="similarity">
    <text evidence="4">Belongs to the histone H3 family.</text>
</comment>
<dbReference type="GO" id="GO:0046982">
    <property type="term" value="F:protein heterodimerization activity"/>
    <property type="evidence" value="ECO:0007669"/>
    <property type="project" value="InterPro"/>
</dbReference>
<evidence type="ECO:0000256" key="5">
    <source>
        <dbReference type="ARBA" id="ARBA00011538"/>
    </source>
</evidence>
<dbReference type="STRING" id="1288291.A0A059F271"/>
<reference evidence="14 15" key="2">
    <citation type="submission" date="2014-03" db="EMBL/GenBank/DDBJ databases">
        <title>The Genome Sequence of Anncaliia algerae insect isolate PRA339.</title>
        <authorList>
            <consortium name="The Broad Institute Genome Sequencing Platform"/>
            <consortium name="The Broad Institute Genome Sequencing Center for Infectious Disease"/>
            <person name="Cuomo C."/>
            <person name="Becnel J."/>
            <person name="Sanscrainte N."/>
            <person name="Walker B."/>
            <person name="Young S.K."/>
            <person name="Zeng Q."/>
            <person name="Gargeya S."/>
            <person name="Fitzgerald M."/>
            <person name="Haas B."/>
            <person name="Abouelleil A."/>
            <person name="Alvarado L."/>
            <person name="Arachchi H.M."/>
            <person name="Berlin A.M."/>
            <person name="Chapman S.B."/>
            <person name="Dewar J."/>
            <person name="Goldberg J."/>
            <person name="Griggs A."/>
            <person name="Gujja S."/>
            <person name="Hansen M."/>
            <person name="Howarth C."/>
            <person name="Imamovic A."/>
            <person name="Larimer J."/>
            <person name="McCowan C."/>
            <person name="Murphy C."/>
            <person name="Neiman D."/>
            <person name="Pearson M."/>
            <person name="Priest M."/>
            <person name="Roberts A."/>
            <person name="Saif S."/>
            <person name="Shea T."/>
            <person name="Sisk P."/>
            <person name="Sykes S."/>
            <person name="Wortman J."/>
            <person name="Nusbaum C."/>
            <person name="Birren B."/>
        </authorList>
    </citation>
    <scope>NUCLEOTIDE SEQUENCE [LARGE SCALE GENOMIC DNA]</scope>
    <source>
        <strain evidence="14 15">PRA339</strain>
    </source>
</reference>
<dbReference type="EMBL" id="KK365143">
    <property type="protein sequence ID" value="KCZ81388.1"/>
    <property type="molecule type" value="Genomic_DNA"/>
</dbReference>
<evidence type="ECO:0000256" key="6">
    <source>
        <dbReference type="ARBA" id="ARBA00022454"/>
    </source>
</evidence>
<keyword evidence="8" id="KW-0007">Acetylation</keyword>
<dbReference type="Pfam" id="PF00125">
    <property type="entry name" value="Histone"/>
    <property type="match status" value="1"/>
</dbReference>
<dbReference type="GO" id="GO:0003677">
    <property type="term" value="F:DNA binding"/>
    <property type="evidence" value="ECO:0007669"/>
    <property type="project" value="UniProtKB-KW"/>
</dbReference>
<organism evidence="14 15">
    <name type="scientific">Anncaliia algerae PRA339</name>
    <dbReference type="NCBI Taxonomy" id="1288291"/>
    <lineage>
        <taxon>Eukaryota</taxon>
        <taxon>Fungi</taxon>
        <taxon>Fungi incertae sedis</taxon>
        <taxon>Microsporidia</taxon>
        <taxon>Tubulinosematoidea</taxon>
        <taxon>Tubulinosematidae</taxon>
        <taxon>Anncaliia</taxon>
    </lineage>
</organism>
<protein>
    <recommendedName>
        <fullName evidence="13">Core Histone H2A/H2B/H3 domain-containing protein</fullName>
    </recommendedName>
</protein>
<accession>A0A059F271</accession>
<dbReference type="CDD" id="cd22911">
    <property type="entry name" value="HFD_H3"/>
    <property type="match status" value="1"/>
</dbReference>